<accession>A0A0R3QWB1</accession>
<reference evidence="1 2" key="2">
    <citation type="submission" date="2018-11" db="EMBL/GenBank/DDBJ databases">
        <authorList>
            <consortium name="Pathogen Informatics"/>
        </authorList>
    </citation>
    <scope>NUCLEOTIDE SEQUENCE [LARGE SCALE GENOMIC DNA]</scope>
</reference>
<organism evidence="3">
    <name type="scientific">Brugia timori</name>
    <dbReference type="NCBI Taxonomy" id="42155"/>
    <lineage>
        <taxon>Eukaryota</taxon>
        <taxon>Metazoa</taxon>
        <taxon>Ecdysozoa</taxon>
        <taxon>Nematoda</taxon>
        <taxon>Chromadorea</taxon>
        <taxon>Rhabditida</taxon>
        <taxon>Spirurina</taxon>
        <taxon>Spiruromorpha</taxon>
        <taxon>Filarioidea</taxon>
        <taxon>Onchocercidae</taxon>
        <taxon>Brugia</taxon>
    </lineage>
</organism>
<evidence type="ECO:0000313" key="3">
    <source>
        <dbReference type="WBParaSite" id="BTMF_0001201901-mRNA-1"/>
    </source>
</evidence>
<dbReference type="AlphaFoldDB" id="A0A0R3QWB1"/>
<dbReference type="WBParaSite" id="BTMF_0001201901-mRNA-1">
    <property type="protein sequence ID" value="BTMF_0001201901-mRNA-1"/>
    <property type="gene ID" value="BTMF_0001201901"/>
</dbReference>
<reference evidence="3" key="1">
    <citation type="submission" date="2017-02" db="UniProtKB">
        <authorList>
            <consortium name="WormBaseParasite"/>
        </authorList>
    </citation>
    <scope>IDENTIFICATION</scope>
</reference>
<gene>
    <name evidence="1" type="ORF">BTMF_LOCUS10047</name>
</gene>
<dbReference type="Proteomes" id="UP000280834">
    <property type="component" value="Unassembled WGS sequence"/>
</dbReference>
<sequence>MKYFITYNIHFKIPSISYLSTNRTEPVEIKQALIII</sequence>
<name>A0A0R3QWB1_9BILA</name>
<dbReference type="EMBL" id="UZAG01017322">
    <property type="protein sequence ID" value="VDO34112.1"/>
    <property type="molecule type" value="Genomic_DNA"/>
</dbReference>
<protein>
    <submittedName>
        <fullName evidence="1 3">Uncharacterized protein</fullName>
    </submittedName>
</protein>
<evidence type="ECO:0000313" key="1">
    <source>
        <dbReference type="EMBL" id="VDO34112.1"/>
    </source>
</evidence>
<proteinExistence type="predicted"/>
<keyword evidence="2" id="KW-1185">Reference proteome</keyword>
<evidence type="ECO:0000313" key="2">
    <source>
        <dbReference type="Proteomes" id="UP000280834"/>
    </source>
</evidence>